<dbReference type="KEGG" id="dla:I6G47_18010"/>
<evidence type="ECO:0000256" key="1">
    <source>
        <dbReference type="SAM" id="MobiDB-lite"/>
    </source>
</evidence>
<dbReference type="Proteomes" id="UP000595064">
    <property type="component" value="Chromosome"/>
</dbReference>
<accession>A0A7T3DBM1</accession>
<dbReference type="EMBL" id="CP065748">
    <property type="protein sequence ID" value="QPS78921.1"/>
    <property type="molecule type" value="Genomic_DNA"/>
</dbReference>
<proteinExistence type="predicted"/>
<reference evidence="3 4" key="1">
    <citation type="submission" date="2020-12" db="EMBL/GenBank/DDBJ databases">
        <title>FDA dAtabase for Regulatory Grade micrObial Sequences (FDA-ARGOS): Supporting development and validation of Infectious Disease Dx tests.</title>
        <authorList>
            <person name="Sproer C."/>
            <person name="Gronow S."/>
            <person name="Severitt S."/>
            <person name="Schroder I."/>
            <person name="Tallon L."/>
            <person name="Sadzewicz L."/>
            <person name="Zhao X."/>
            <person name="Boylan J."/>
            <person name="Ott S."/>
            <person name="Bowen H."/>
            <person name="Vavikolanu K."/>
            <person name="Mehta A."/>
            <person name="Aluvathingal J."/>
            <person name="Nadendla S."/>
            <person name="Lowell S."/>
            <person name="Myers T."/>
            <person name="Yan Y."/>
            <person name="Sichtig H."/>
        </authorList>
    </citation>
    <scope>NUCLEOTIDE SEQUENCE [LARGE SCALE GENOMIC DNA]</scope>
    <source>
        <strain evidence="3 4">FDAARGOS_890</strain>
    </source>
</reference>
<dbReference type="PANTHER" id="PTHR40278:SF1">
    <property type="entry name" value="DNA UTILIZATION PROTEIN HOFN"/>
    <property type="match status" value="1"/>
</dbReference>
<dbReference type="PANTHER" id="PTHR40278">
    <property type="entry name" value="DNA UTILIZATION PROTEIN HOFN"/>
    <property type="match status" value="1"/>
</dbReference>
<gene>
    <name evidence="3" type="ORF">I6G47_18010</name>
</gene>
<feature type="transmembrane region" description="Helical" evidence="2">
    <location>
        <begin position="207"/>
        <end position="228"/>
    </location>
</feature>
<feature type="region of interest" description="Disordered" evidence="1">
    <location>
        <begin position="360"/>
        <end position="391"/>
    </location>
</feature>
<keyword evidence="2" id="KW-0812">Transmembrane</keyword>
<dbReference type="AlphaFoldDB" id="A0A7T3DBM1"/>
<keyword evidence="2" id="KW-0472">Membrane</keyword>
<sequence length="391" mass="41451">MAGFMGLMTSDAKLFGLDLSALGRQWQEAWAQMMDWPVLRRLMPASGIEVLGHKAGAWVRAGRWLSWQEPGQGSSVPAGVAVLVDEGNVLSRSLRLPAMPPASLQGAVALDVQTMSPFSALDTVCGYVRRKAPDAAHGAIPSQGPVDVVIVSRAHIDGLLKAFADHPALAKGAEPEIWAMSASGIPVMLDGFGEQQRLKKEAWRWRWLMLGLGAVLALALAIAATPSLQLRFRALDAQRQFTQLSRSVSEVVAARQGLAEGGQDVATLLDRQRQQLDHLRVLSALTATLPDDTAVQRIQFKGNKLTVLGLSGNVSHAVDLLSKVPGFVDVQLPSAVTRAAGTSKDSFVLEAVIDPKVFGSHALPDEPATPAEGTSAEPGIASVPPAAKEGQ</sequence>
<dbReference type="InterPro" id="IPR052534">
    <property type="entry name" value="Extracell_DNA_Util/SecSys_Comp"/>
</dbReference>
<dbReference type="Pfam" id="PF05137">
    <property type="entry name" value="PilN"/>
    <property type="match status" value="1"/>
</dbReference>
<keyword evidence="2" id="KW-1133">Transmembrane helix</keyword>
<organism evidence="3 4">
    <name type="scientific">Delftia lacustris</name>
    <dbReference type="NCBI Taxonomy" id="558537"/>
    <lineage>
        <taxon>Bacteria</taxon>
        <taxon>Pseudomonadati</taxon>
        <taxon>Pseudomonadota</taxon>
        <taxon>Betaproteobacteria</taxon>
        <taxon>Burkholderiales</taxon>
        <taxon>Comamonadaceae</taxon>
        <taxon>Delftia</taxon>
    </lineage>
</organism>
<evidence type="ECO:0000313" key="4">
    <source>
        <dbReference type="Proteomes" id="UP000595064"/>
    </source>
</evidence>
<evidence type="ECO:0000313" key="3">
    <source>
        <dbReference type="EMBL" id="QPS78921.1"/>
    </source>
</evidence>
<protein>
    <submittedName>
        <fullName evidence="3">PilN domain-containing protein</fullName>
    </submittedName>
</protein>
<dbReference type="Gene3D" id="3.30.420.380">
    <property type="match status" value="1"/>
</dbReference>
<dbReference type="InterPro" id="IPR007813">
    <property type="entry name" value="PilN"/>
</dbReference>
<keyword evidence="4" id="KW-1185">Reference proteome</keyword>
<name>A0A7T3DBM1_9BURK</name>
<evidence type="ECO:0000256" key="2">
    <source>
        <dbReference type="SAM" id="Phobius"/>
    </source>
</evidence>